<evidence type="ECO:0000313" key="3">
    <source>
        <dbReference type="EMBL" id="CDC75396.1"/>
    </source>
</evidence>
<organism evidence="3 4">
    <name type="scientific">Candidatus Colimorpha enterica</name>
    <dbReference type="NCBI Taxonomy" id="3083063"/>
    <lineage>
        <taxon>Bacteria</taxon>
        <taxon>Pseudomonadati</taxon>
        <taxon>Bacteroidota</taxon>
        <taxon>Bacteroidia</taxon>
        <taxon>Bacteroidales</taxon>
        <taxon>Candidatus Colimorpha</taxon>
    </lineage>
</organism>
<feature type="signal peptide" evidence="1">
    <location>
        <begin position="1"/>
        <end position="26"/>
    </location>
</feature>
<dbReference type="PROSITE" id="PS51677">
    <property type="entry name" value="NODB"/>
    <property type="match status" value="1"/>
</dbReference>
<sequence length="236" mass="26279">MSLRQILSLALVPLLALMPVMRVSGAEDEKVMKPVRCVGNNEMKIALTFDDGPHRCYTPEILDVLDGYGIKATFFVIGENCRENLGIVRRELDSGHEIGNHTYSHPHLTNITAEKLFGEIVCTENILFEVGEYRPKLFRPPEGVYSLTVSGTLERLDYIPILWTVDTTDWKHPSAEKIAKTVTDNVKPGSIILCHDYVSGKSNTAAAMRLFIPELLKQGYVFVTVSELLVSGGTEK</sequence>
<keyword evidence="1" id="KW-0732">Signal</keyword>
<accession>R6U5N1</accession>
<evidence type="ECO:0000313" key="4">
    <source>
        <dbReference type="Proteomes" id="UP000017938"/>
    </source>
</evidence>
<dbReference type="PANTHER" id="PTHR10587">
    <property type="entry name" value="GLYCOSYL TRANSFERASE-RELATED"/>
    <property type="match status" value="1"/>
</dbReference>
<proteinExistence type="predicted"/>
<dbReference type="InterPro" id="IPR011330">
    <property type="entry name" value="Glyco_hydro/deAcase_b/a-brl"/>
</dbReference>
<evidence type="ECO:0000259" key="2">
    <source>
        <dbReference type="PROSITE" id="PS51677"/>
    </source>
</evidence>
<reference evidence="3" key="1">
    <citation type="submission" date="2012-11" db="EMBL/GenBank/DDBJ databases">
        <title>Dependencies among metagenomic species, viruses, plasmids and units of genetic variation.</title>
        <authorList>
            <person name="Nielsen H.B."/>
            <person name="Almeida M."/>
            <person name="Juncker A.S."/>
            <person name="Rasmussen S."/>
            <person name="Li J."/>
            <person name="Sunagawa S."/>
            <person name="Plichta D."/>
            <person name="Gautier L."/>
            <person name="Le Chatelier E."/>
            <person name="Peletier E."/>
            <person name="Bonde I."/>
            <person name="Nielsen T."/>
            <person name="Manichanh C."/>
            <person name="Arumugam M."/>
            <person name="Batto J."/>
            <person name="Santos M.B.Q.D."/>
            <person name="Blom N."/>
            <person name="Borruel N."/>
            <person name="Burgdorf K.S."/>
            <person name="Boumezbeur F."/>
            <person name="Casellas F."/>
            <person name="Dore J."/>
            <person name="Guarner F."/>
            <person name="Hansen T."/>
            <person name="Hildebrand F."/>
            <person name="Kaas R.S."/>
            <person name="Kennedy S."/>
            <person name="Kristiansen K."/>
            <person name="Kultima J.R."/>
            <person name="Leonard P."/>
            <person name="Levenez F."/>
            <person name="Lund O."/>
            <person name="Moumen B."/>
            <person name="Le Paslier D."/>
            <person name="Pons N."/>
            <person name="Pedersen O."/>
            <person name="Prifti E."/>
            <person name="Qin J."/>
            <person name="Raes J."/>
            <person name="Tap J."/>
            <person name="Tims S."/>
            <person name="Ussery D.W."/>
            <person name="Yamada T."/>
            <person name="MetaHit consortium"/>
            <person name="Renault P."/>
            <person name="Sicheritz-Ponten T."/>
            <person name="Bork P."/>
            <person name="Wang J."/>
            <person name="Brunak S."/>
            <person name="Ehrlich S.D."/>
        </authorList>
    </citation>
    <scope>NUCLEOTIDE SEQUENCE [LARGE SCALE GENOMIC DNA]</scope>
</reference>
<dbReference type="Gene3D" id="3.20.20.370">
    <property type="entry name" value="Glycoside hydrolase/deacetylase"/>
    <property type="match status" value="1"/>
</dbReference>
<comment type="caution">
    <text evidence="3">The sequence shown here is derived from an EMBL/GenBank/DDBJ whole genome shotgun (WGS) entry which is preliminary data.</text>
</comment>
<dbReference type="CDD" id="cd10917">
    <property type="entry name" value="CE4_NodB_like_6s_7s"/>
    <property type="match status" value="1"/>
</dbReference>
<feature type="chain" id="PRO_5004433075" evidence="1">
    <location>
        <begin position="27"/>
        <end position="236"/>
    </location>
</feature>
<name>R6U5N1_9BACT</name>
<dbReference type="Proteomes" id="UP000017938">
    <property type="component" value="Unassembled WGS sequence"/>
</dbReference>
<gene>
    <name evidence="3" type="ORF">BN580_01831</name>
</gene>
<dbReference type="InterPro" id="IPR050248">
    <property type="entry name" value="Polysacc_deacetylase_ArnD"/>
</dbReference>
<dbReference type="SUPFAM" id="SSF88713">
    <property type="entry name" value="Glycoside hydrolase/deacetylase"/>
    <property type="match status" value="1"/>
</dbReference>
<dbReference type="STRING" id="1263015.BN580_01831"/>
<dbReference type="InterPro" id="IPR002509">
    <property type="entry name" value="NODB_dom"/>
</dbReference>
<dbReference type="AlphaFoldDB" id="R6U5N1"/>
<dbReference type="GO" id="GO:0016810">
    <property type="term" value="F:hydrolase activity, acting on carbon-nitrogen (but not peptide) bonds"/>
    <property type="evidence" value="ECO:0007669"/>
    <property type="project" value="InterPro"/>
</dbReference>
<protein>
    <submittedName>
        <fullName evidence="3">Polysaccharide deacetylase family protein</fullName>
    </submittedName>
</protein>
<dbReference type="Pfam" id="PF01522">
    <property type="entry name" value="Polysacc_deac_1"/>
    <property type="match status" value="1"/>
</dbReference>
<feature type="domain" description="NodB homology" evidence="2">
    <location>
        <begin position="43"/>
        <end position="223"/>
    </location>
</feature>
<evidence type="ECO:0000256" key="1">
    <source>
        <dbReference type="SAM" id="SignalP"/>
    </source>
</evidence>
<dbReference type="GO" id="GO:0005975">
    <property type="term" value="P:carbohydrate metabolic process"/>
    <property type="evidence" value="ECO:0007669"/>
    <property type="project" value="InterPro"/>
</dbReference>
<dbReference type="EMBL" id="CBFW010000296">
    <property type="protein sequence ID" value="CDC75396.1"/>
    <property type="molecule type" value="Genomic_DNA"/>
</dbReference>